<evidence type="ECO:0000313" key="3">
    <source>
        <dbReference type="Proteomes" id="UP000789423"/>
    </source>
</evidence>
<sequence length="125" mass="13792">MLSSFRLQKHFTTSSYAKTQTDTPHIKLVPSVVPVIGVQLNKAKLKLKIGQRAELTAAVLPSLASNQELIWTCMNPHIVELNTAKHKVTVTGKQAGRAIIIVTTAEGKFRDLCTVHVQSYMTQPK</sequence>
<dbReference type="Gene3D" id="2.60.40.1080">
    <property type="match status" value="1"/>
</dbReference>
<evidence type="ECO:0000313" key="2">
    <source>
        <dbReference type="EMBL" id="CAG9614750.1"/>
    </source>
</evidence>
<proteinExistence type="predicted"/>
<dbReference type="EMBL" id="CAKJTI010000037">
    <property type="protein sequence ID" value="CAG9614750.1"/>
    <property type="molecule type" value="Genomic_DNA"/>
</dbReference>
<dbReference type="Proteomes" id="UP000789423">
    <property type="component" value="Unassembled WGS sequence"/>
</dbReference>
<reference evidence="2 3" key="1">
    <citation type="submission" date="2021-10" db="EMBL/GenBank/DDBJ databases">
        <authorList>
            <person name="Criscuolo A."/>
        </authorList>
    </citation>
    <scope>NUCLEOTIDE SEQUENCE [LARGE SCALE GENOMIC DNA]</scope>
    <source>
        <strain evidence="3">CIP 111899</strain>
    </source>
</reference>
<dbReference type="RefSeq" id="WP_230576689.1">
    <property type="nucleotide sequence ID" value="NZ_CAKJTI010000037.1"/>
</dbReference>
<accession>A0ABN8A6A5</accession>
<keyword evidence="3" id="KW-1185">Reference proteome</keyword>
<organism evidence="2 3">
    <name type="scientific">Bacillus rhizoplanae</name>
    <dbReference type="NCBI Taxonomy" id="2880966"/>
    <lineage>
        <taxon>Bacteria</taxon>
        <taxon>Bacillati</taxon>
        <taxon>Bacillota</taxon>
        <taxon>Bacilli</taxon>
        <taxon>Bacillales</taxon>
        <taxon>Bacillaceae</taxon>
        <taxon>Bacillus</taxon>
    </lineage>
</organism>
<gene>
    <name evidence="2" type="ORF">BACCIP111899_03983</name>
</gene>
<comment type="caution">
    <text evidence="2">The sequence shown here is derived from an EMBL/GenBank/DDBJ whole genome shotgun (WGS) entry which is preliminary data.</text>
</comment>
<evidence type="ECO:0000259" key="1">
    <source>
        <dbReference type="SMART" id="SM00635"/>
    </source>
</evidence>
<dbReference type="Pfam" id="PF02368">
    <property type="entry name" value="Big_2"/>
    <property type="match status" value="1"/>
</dbReference>
<name>A0ABN8A6A5_9BACI</name>
<dbReference type="SMART" id="SM00635">
    <property type="entry name" value="BID_2"/>
    <property type="match status" value="1"/>
</dbReference>
<dbReference type="InterPro" id="IPR008964">
    <property type="entry name" value="Invasin/intimin_cell_adhesion"/>
</dbReference>
<dbReference type="InterPro" id="IPR003343">
    <property type="entry name" value="Big_2"/>
</dbReference>
<feature type="domain" description="BIG2" evidence="1">
    <location>
        <begin position="34"/>
        <end position="114"/>
    </location>
</feature>
<dbReference type="SUPFAM" id="SSF49373">
    <property type="entry name" value="Invasin/intimin cell-adhesion fragments"/>
    <property type="match status" value="1"/>
</dbReference>
<protein>
    <recommendedName>
        <fullName evidence="1">BIG2 domain-containing protein</fullName>
    </recommendedName>
</protein>